<dbReference type="InterPro" id="IPR004242">
    <property type="entry name" value="Transposase_21"/>
</dbReference>
<keyword evidence="1" id="KW-1185">Reference proteome</keyword>
<dbReference type="PANTHER" id="PTHR10775">
    <property type="entry name" value="OS08G0208400 PROTEIN"/>
    <property type="match status" value="1"/>
</dbReference>
<dbReference type="GeneID" id="111022513"/>
<name>A0A6J1DQ29_MOMCH</name>
<protein>
    <submittedName>
        <fullName evidence="2">Uncharacterized protein LOC111022513</fullName>
    </submittedName>
</protein>
<dbReference type="RefSeq" id="XP_022155369.1">
    <property type="nucleotide sequence ID" value="XM_022299677.1"/>
</dbReference>
<organism evidence="1 2">
    <name type="scientific">Momordica charantia</name>
    <name type="common">Bitter gourd</name>
    <name type="synonym">Balsam pear</name>
    <dbReference type="NCBI Taxonomy" id="3673"/>
    <lineage>
        <taxon>Eukaryota</taxon>
        <taxon>Viridiplantae</taxon>
        <taxon>Streptophyta</taxon>
        <taxon>Embryophyta</taxon>
        <taxon>Tracheophyta</taxon>
        <taxon>Spermatophyta</taxon>
        <taxon>Magnoliopsida</taxon>
        <taxon>eudicotyledons</taxon>
        <taxon>Gunneridae</taxon>
        <taxon>Pentapetalae</taxon>
        <taxon>rosids</taxon>
        <taxon>fabids</taxon>
        <taxon>Cucurbitales</taxon>
        <taxon>Cucurbitaceae</taxon>
        <taxon>Momordiceae</taxon>
        <taxon>Momordica</taxon>
    </lineage>
</organism>
<gene>
    <name evidence="2" type="primary">LOC111022513</name>
</gene>
<accession>A0A6J1DQ29</accession>
<dbReference type="KEGG" id="mcha:111022513"/>
<dbReference type="Pfam" id="PF02992">
    <property type="entry name" value="Transposase_21"/>
    <property type="match status" value="1"/>
</dbReference>
<dbReference type="PANTHER" id="PTHR10775:SF180">
    <property type="entry name" value="TRANSPOSON, EN_SPM-LIKE, TRANSPOSASE-ASSOCIATED DOMAIN PROTEIN-RELATED"/>
    <property type="match status" value="1"/>
</dbReference>
<sequence length="390" mass="45150">MSTSAQEEVDDDDFDDTIGMFEAAYDYFDDNPQNFEELLGDAKKPLYPNCKNFTKISALLKLYNLKAKFGWSDRSFTELLALVRDMLPSPNEIPNSMYQAKKTLCILGMKYEKIHACRKDCCLFRKELSDEDECPICGTSRWKLRKDSKEAMKNVPAKVMWYFSPIPRFERMFRRNDIDVYLAPLVDDLKKLWNDGVECFDAYQERCFTLKAILLWTINDFPAYGNLCGCTVKGYHACPICGEKTSSIYLPKGRKMAYLGHRKFLPRNHPYRKQKKAFNGKPELGFAPEPLSGVEILAKANGLQYSFGKKGKKEGKKEKNDGDLSYSYWKNKSIFFELEYWKHLHVRHCLDVMHIEKNVCSNLICTLLDIPGKSKDGLQARLDLVELNIR</sequence>
<dbReference type="AlphaFoldDB" id="A0A6J1DQ29"/>
<evidence type="ECO:0000313" key="1">
    <source>
        <dbReference type="Proteomes" id="UP000504603"/>
    </source>
</evidence>
<evidence type="ECO:0000313" key="2">
    <source>
        <dbReference type="RefSeq" id="XP_022155369.1"/>
    </source>
</evidence>
<dbReference type="Proteomes" id="UP000504603">
    <property type="component" value="Unplaced"/>
</dbReference>
<dbReference type="OrthoDB" id="1933987at2759"/>
<reference evidence="2" key="1">
    <citation type="submission" date="2025-08" db="UniProtKB">
        <authorList>
            <consortium name="RefSeq"/>
        </authorList>
    </citation>
    <scope>IDENTIFICATION</scope>
    <source>
        <strain evidence="2">OHB3-1</strain>
    </source>
</reference>
<proteinExistence type="predicted"/>